<comment type="similarity">
    <text evidence="3">Belongs to the flagella basal body rod proteins family.</text>
</comment>
<dbReference type="InterPro" id="IPR010930">
    <property type="entry name" value="Flg_bb/hook_C_dom"/>
</dbReference>
<dbReference type="GO" id="GO:0005198">
    <property type="term" value="F:structural molecule activity"/>
    <property type="evidence" value="ECO:0007669"/>
    <property type="project" value="InterPro"/>
</dbReference>
<dbReference type="InterPro" id="IPR002371">
    <property type="entry name" value="FlgK"/>
</dbReference>
<reference evidence="10 11" key="1">
    <citation type="submission" date="2018-04" db="EMBL/GenBank/DDBJ databases">
        <title>Thalassorhabdus spongiae gen. nov., sp. nov., isolated from a marine sponge in South-West Iceland.</title>
        <authorList>
            <person name="Knobloch S."/>
            <person name="Daussin A."/>
            <person name="Johannsson R."/>
            <person name="Marteinsson V.T."/>
        </authorList>
    </citation>
    <scope>NUCLEOTIDE SEQUENCE [LARGE SCALE GENOMIC DNA]</scope>
    <source>
        <strain evidence="10 11">Hp12</strain>
    </source>
</reference>
<organism evidence="10 11">
    <name type="scientific">Pelagibaculum spongiae</name>
    <dbReference type="NCBI Taxonomy" id="2080658"/>
    <lineage>
        <taxon>Bacteria</taxon>
        <taxon>Pseudomonadati</taxon>
        <taxon>Pseudomonadota</taxon>
        <taxon>Gammaproteobacteria</taxon>
        <taxon>Oceanospirillales</taxon>
        <taxon>Pelagibaculum</taxon>
    </lineage>
</organism>
<name>A0A2V1GR09_9GAMM</name>
<dbReference type="GO" id="GO:0044780">
    <property type="term" value="P:bacterial-type flagellum assembly"/>
    <property type="evidence" value="ECO:0007669"/>
    <property type="project" value="InterPro"/>
</dbReference>
<dbReference type="GO" id="GO:0005576">
    <property type="term" value="C:extracellular region"/>
    <property type="evidence" value="ECO:0007669"/>
    <property type="project" value="UniProtKB-SubCell"/>
</dbReference>
<dbReference type="EMBL" id="QDDL01000007">
    <property type="protein sequence ID" value="PVZ66739.1"/>
    <property type="molecule type" value="Genomic_DNA"/>
</dbReference>
<comment type="subcellular location">
    <subcellularLocation>
        <location evidence="1">Bacterial flagellum</location>
    </subcellularLocation>
    <subcellularLocation>
        <location evidence="2">Secreted</location>
    </subcellularLocation>
</comment>
<dbReference type="InterPro" id="IPR001444">
    <property type="entry name" value="Flag_bb_rod_N"/>
</dbReference>
<dbReference type="NCBIfam" id="TIGR02492">
    <property type="entry name" value="flgK_ends"/>
    <property type="match status" value="1"/>
</dbReference>
<keyword evidence="10" id="KW-0282">Flagellum</keyword>
<dbReference type="PANTHER" id="PTHR30033">
    <property type="entry name" value="FLAGELLAR HOOK-ASSOCIATED PROTEIN 1"/>
    <property type="match status" value="1"/>
</dbReference>
<keyword evidence="5" id="KW-0964">Secreted</keyword>
<keyword evidence="10" id="KW-0969">Cilium</keyword>
<dbReference type="PRINTS" id="PR01005">
    <property type="entry name" value="FLGHOOKAP1"/>
</dbReference>
<sequence length="681" mass="73359">MAGMMQTGLSGLTVSQAGLSTTSHNIANVNTPGYSRQRVFQDARIPDFSGAGFIGTGAEMSNILRNYDQFAVMQVWSNTTTANQYDYSYNTTSQIDKLLSDSSTGLADSMQHLFTSMQGVANNPSDPAARQVMLDRSQLLVDRMESLDKQLLESGNRINSAIDGSVTIVNSLAEQIAAINVEIDKISAGSNFQPNDLLDKRDDMIRELSEYTSVKVQTGERLMVDVFIGTGQSLVLGGANNTLKTSPDPGDPLNRSIQITSNTGDIDITDTITGGKIGAMKELKKTAVEETQNELGRLALVIQQTMNEQQKLGVDINGQLGEPLYSDVNSQHLKDARGQAYLTNNGAAKASVSIDDASKLTTSDYTVKFIGDVDNDKYKYLVTRKNPEETFEIDTTEQADPLLIKIAGGTAPNDFDEGFSIELSEAPAVGDKFLITPTRHGLTDFQRRIDDPEKIAAAVPVTNVNAETNAGDSRIQNLKFVERTGDGSGWNSLKDITLTFQDAIDFDGDGTPDGPGFTLSIDGGVTTTASIPYNQATDETVKGYQIEIADLGKIEFNLAGTPQAGDSIKISANRSGQGDNRNMQLMAGLKDQNLVNGRTLTEAYGQTVSRIGAQGDNAKINMDASKTLLNLANQNQQSISGVNLDEEATRLMQYQQAYQASAKVISVADGVIQTLLDAIRV</sequence>
<evidence type="ECO:0000256" key="2">
    <source>
        <dbReference type="ARBA" id="ARBA00004613"/>
    </source>
</evidence>
<proteinExistence type="inferred from homology"/>
<comment type="caution">
    <text evidence="10">The sequence shown here is derived from an EMBL/GenBank/DDBJ whole genome shotgun (WGS) entry which is preliminary data.</text>
</comment>
<evidence type="ECO:0000313" key="10">
    <source>
        <dbReference type="EMBL" id="PVZ66739.1"/>
    </source>
</evidence>
<dbReference type="SUPFAM" id="SSF64518">
    <property type="entry name" value="Phase 1 flagellin"/>
    <property type="match status" value="2"/>
</dbReference>
<gene>
    <name evidence="10" type="ORF">DC094_15845</name>
</gene>
<dbReference type="OrthoDB" id="9802553at2"/>
<evidence type="ECO:0000256" key="1">
    <source>
        <dbReference type="ARBA" id="ARBA00004365"/>
    </source>
</evidence>
<dbReference type="RefSeq" id="WP_116688103.1">
    <property type="nucleotide sequence ID" value="NZ_CAWNYD010000007.1"/>
</dbReference>
<keyword evidence="6" id="KW-0975">Bacterial flagellum</keyword>
<dbReference type="GO" id="GO:0009424">
    <property type="term" value="C:bacterial-type flagellum hook"/>
    <property type="evidence" value="ECO:0007669"/>
    <property type="project" value="InterPro"/>
</dbReference>
<evidence type="ECO:0000256" key="5">
    <source>
        <dbReference type="ARBA" id="ARBA00022525"/>
    </source>
</evidence>
<dbReference type="Proteomes" id="UP000244906">
    <property type="component" value="Unassembled WGS sequence"/>
</dbReference>
<feature type="domain" description="Flagellar basal body rod protein N-terminal" evidence="7">
    <location>
        <begin position="5"/>
        <end position="34"/>
    </location>
</feature>
<evidence type="ECO:0000313" key="11">
    <source>
        <dbReference type="Proteomes" id="UP000244906"/>
    </source>
</evidence>
<keyword evidence="11" id="KW-1185">Reference proteome</keyword>
<evidence type="ECO:0000256" key="6">
    <source>
        <dbReference type="ARBA" id="ARBA00023143"/>
    </source>
</evidence>
<dbReference type="Pfam" id="PF06429">
    <property type="entry name" value="Flg_bbr_C"/>
    <property type="match status" value="1"/>
</dbReference>
<evidence type="ECO:0000259" key="9">
    <source>
        <dbReference type="Pfam" id="PF22638"/>
    </source>
</evidence>
<dbReference type="Pfam" id="PF22638">
    <property type="entry name" value="FlgK_D1"/>
    <property type="match status" value="1"/>
</dbReference>
<accession>A0A2V1GR09</accession>
<evidence type="ECO:0000259" key="7">
    <source>
        <dbReference type="Pfam" id="PF00460"/>
    </source>
</evidence>
<evidence type="ECO:0000256" key="4">
    <source>
        <dbReference type="ARBA" id="ARBA00016244"/>
    </source>
</evidence>
<dbReference type="InterPro" id="IPR053927">
    <property type="entry name" value="FlgK_helical"/>
</dbReference>
<dbReference type="PANTHER" id="PTHR30033:SF1">
    <property type="entry name" value="FLAGELLAR HOOK-ASSOCIATED PROTEIN 1"/>
    <property type="match status" value="1"/>
</dbReference>
<evidence type="ECO:0000256" key="3">
    <source>
        <dbReference type="ARBA" id="ARBA00009677"/>
    </source>
</evidence>
<dbReference type="AlphaFoldDB" id="A0A2V1GR09"/>
<keyword evidence="10" id="KW-0966">Cell projection</keyword>
<feature type="domain" description="Flagellar hook-associated protein FlgK helical" evidence="9">
    <location>
        <begin position="93"/>
        <end position="325"/>
    </location>
</feature>
<protein>
    <recommendedName>
        <fullName evidence="4">Flagellar hook-associated protein 1</fullName>
    </recommendedName>
</protein>
<feature type="domain" description="Flagellar basal-body/hook protein C-terminal" evidence="8">
    <location>
        <begin position="638"/>
        <end position="677"/>
    </location>
</feature>
<dbReference type="Pfam" id="PF00460">
    <property type="entry name" value="Flg_bb_rod"/>
    <property type="match status" value="1"/>
</dbReference>
<evidence type="ECO:0000259" key="8">
    <source>
        <dbReference type="Pfam" id="PF06429"/>
    </source>
</evidence>